<dbReference type="Proteomes" id="UP000018721">
    <property type="component" value="Unassembled WGS sequence"/>
</dbReference>
<comment type="caution">
    <text evidence="2">The sequence shown here is derived from an EMBL/GenBank/DDBJ whole genome shotgun (WGS) entry which is preliminary data.</text>
</comment>
<evidence type="ECO:0000256" key="1">
    <source>
        <dbReference type="SAM" id="SignalP"/>
    </source>
</evidence>
<proteinExistence type="predicted"/>
<accession>V9F0L8</accession>
<reference evidence="2 3" key="1">
    <citation type="submission" date="2013-11" db="EMBL/GenBank/DDBJ databases">
        <title>The Genome Sequence of Phytophthora parasitica P1569.</title>
        <authorList>
            <consortium name="The Broad Institute Genomics Platform"/>
            <person name="Russ C."/>
            <person name="Tyler B."/>
            <person name="Panabieres F."/>
            <person name="Shan W."/>
            <person name="Tripathy S."/>
            <person name="Grunwald N."/>
            <person name="Machado M."/>
            <person name="Johnson C.S."/>
            <person name="Arredondo F."/>
            <person name="Hong C."/>
            <person name="Coffey M."/>
            <person name="Young S.K."/>
            <person name="Zeng Q."/>
            <person name="Gargeya S."/>
            <person name="Fitzgerald M."/>
            <person name="Abouelleil A."/>
            <person name="Alvarado L."/>
            <person name="Chapman S.B."/>
            <person name="Gainer-Dewar J."/>
            <person name="Goldberg J."/>
            <person name="Griggs A."/>
            <person name="Gujja S."/>
            <person name="Hansen M."/>
            <person name="Howarth C."/>
            <person name="Imamovic A."/>
            <person name="Ireland A."/>
            <person name="Larimer J."/>
            <person name="McCowan C."/>
            <person name="Murphy C."/>
            <person name="Pearson M."/>
            <person name="Poon T.W."/>
            <person name="Priest M."/>
            <person name="Roberts A."/>
            <person name="Saif S."/>
            <person name="Shea T."/>
            <person name="Sykes S."/>
            <person name="Wortman J."/>
            <person name="Nusbaum C."/>
            <person name="Birren B."/>
        </authorList>
    </citation>
    <scope>NUCLEOTIDE SEQUENCE [LARGE SCALE GENOMIC DNA]</scope>
    <source>
        <strain evidence="2 3">P1569</strain>
    </source>
</reference>
<protein>
    <recommendedName>
        <fullName evidence="4">Bzip transcription factor</fullName>
    </recommendedName>
</protein>
<feature type="chain" id="PRO_5004775949" description="Bzip transcription factor" evidence="1">
    <location>
        <begin position="36"/>
        <end position="331"/>
    </location>
</feature>
<sequence length="331" mass="37456">MGAGDDCNHAGNMELIKFALALLFVIIEFQQDAMTFSSLRPPNSHLLRDDFVTEAVQSNRQANSVVALFKAGDENISPVRKRSESKHLTGAPPTGVSCTSIADSLALNVREIQEIQMQKKQRIMISSFLALHHEIKELKRQRQNIPAVVSTANEIWDVAVQYFRLVRQNFHPNSRQFQVVRAMMAPDVVYNCEYGFEAIVQSWCFMQWFGNVEVELENLKMCAGNEMIAITRTKVTITERTLANVFPHLLNSKLSNGTTFSSLANKLLGQRLTMRGSTCFRWDGKKNLVVSLITQSDMLRPLVELLESLDDVSRVFEQAAISPSFQWRLTL</sequence>
<organism evidence="2 3">
    <name type="scientific">Phytophthora nicotianae P1569</name>
    <dbReference type="NCBI Taxonomy" id="1317065"/>
    <lineage>
        <taxon>Eukaryota</taxon>
        <taxon>Sar</taxon>
        <taxon>Stramenopiles</taxon>
        <taxon>Oomycota</taxon>
        <taxon>Peronosporomycetes</taxon>
        <taxon>Peronosporales</taxon>
        <taxon>Peronosporaceae</taxon>
        <taxon>Phytophthora</taxon>
    </lineage>
</organism>
<gene>
    <name evidence="2" type="ORF">F443_10673</name>
</gene>
<keyword evidence="1" id="KW-0732">Signal</keyword>
<name>V9F0L8_PHYNI</name>
<dbReference type="HOGENOM" id="CLU_051444_2_1_1"/>
<keyword evidence="3" id="KW-1185">Reference proteome</keyword>
<evidence type="ECO:0000313" key="3">
    <source>
        <dbReference type="Proteomes" id="UP000018721"/>
    </source>
</evidence>
<feature type="signal peptide" evidence="1">
    <location>
        <begin position="1"/>
        <end position="35"/>
    </location>
</feature>
<evidence type="ECO:0008006" key="4">
    <source>
        <dbReference type="Google" id="ProtNLM"/>
    </source>
</evidence>
<evidence type="ECO:0000313" key="2">
    <source>
        <dbReference type="EMBL" id="ETI44641.1"/>
    </source>
</evidence>
<dbReference type="AlphaFoldDB" id="V9F0L8"/>
<dbReference type="EMBL" id="ANIZ01001810">
    <property type="protein sequence ID" value="ETI44641.1"/>
    <property type="molecule type" value="Genomic_DNA"/>
</dbReference>